<dbReference type="GO" id="GO:0016491">
    <property type="term" value="F:oxidoreductase activity"/>
    <property type="evidence" value="ECO:0007669"/>
    <property type="project" value="InterPro"/>
</dbReference>
<dbReference type="Proteomes" id="UP000001072">
    <property type="component" value="Unassembled WGS sequence"/>
</dbReference>
<dbReference type="CDD" id="cd13904">
    <property type="entry name" value="CuRO_3_Diphenol_Ox"/>
    <property type="match status" value="1"/>
</dbReference>
<dbReference type="EMBL" id="GL883095">
    <property type="protein sequence ID" value="EGG10034.1"/>
    <property type="molecule type" value="Genomic_DNA"/>
</dbReference>
<evidence type="ECO:0000256" key="4">
    <source>
        <dbReference type="SAM" id="MobiDB-lite"/>
    </source>
</evidence>
<feature type="compositionally biased region" description="Polar residues" evidence="4">
    <location>
        <begin position="615"/>
        <end position="626"/>
    </location>
</feature>
<reference evidence="10" key="1">
    <citation type="journal article" date="2011" name="Proc. Natl. Acad. Sci. U.S.A.">
        <title>Obligate biotrophy features unraveled by the genomic analysis of rust fungi.</title>
        <authorList>
            <person name="Duplessis S."/>
            <person name="Cuomo C.A."/>
            <person name="Lin Y.-C."/>
            <person name="Aerts A."/>
            <person name="Tisserant E."/>
            <person name="Veneault-Fourrey C."/>
            <person name="Joly D.L."/>
            <person name="Hacquard S."/>
            <person name="Amselem J."/>
            <person name="Cantarel B.L."/>
            <person name="Chiu R."/>
            <person name="Coutinho P.M."/>
            <person name="Feau N."/>
            <person name="Field M."/>
            <person name="Frey P."/>
            <person name="Gelhaye E."/>
            <person name="Goldberg J."/>
            <person name="Grabherr M.G."/>
            <person name="Kodira C.D."/>
            <person name="Kohler A."/>
            <person name="Kuees U."/>
            <person name="Lindquist E.A."/>
            <person name="Lucas S.M."/>
            <person name="Mago R."/>
            <person name="Mauceli E."/>
            <person name="Morin E."/>
            <person name="Murat C."/>
            <person name="Pangilinan J.L."/>
            <person name="Park R."/>
            <person name="Pearson M."/>
            <person name="Quesneville H."/>
            <person name="Rouhier N."/>
            <person name="Sakthikumar S."/>
            <person name="Salamov A.A."/>
            <person name="Schmutz J."/>
            <person name="Selles B."/>
            <person name="Shapiro H."/>
            <person name="Tanguay P."/>
            <person name="Tuskan G.A."/>
            <person name="Henrissat B."/>
            <person name="Van de Peer Y."/>
            <person name="Rouze P."/>
            <person name="Ellis J.G."/>
            <person name="Dodds P.N."/>
            <person name="Schein J.E."/>
            <person name="Zhong S."/>
            <person name="Hamelin R.C."/>
            <person name="Grigoriev I.V."/>
            <person name="Szabo L.J."/>
            <person name="Martin F."/>
        </authorList>
    </citation>
    <scope>NUCLEOTIDE SEQUENCE [LARGE SCALE GENOMIC DNA]</scope>
    <source>
        <strain evidence="10">98AG31 / pathotype 3-4-7</strain>
    </source>
</reference>
<proteinExistence type="inferred from homology"/>
<name>F4RB81_MELLP</name>
<feature type="domain" description="Plastocyanin-like" evidence="7">
    <location>
        <begin position="461"/>
        <end position="568"/>
    </location>
</feature>
<comment type="similarity">
    <text evidence="1">Belongs to the multicopper oxidase family.</text>
</comment>
<dbReference type="SUPFAM" id="SSF49503">
    <property type="entry name" value="Cupredoxins"/>
    <property type="match status" value="3"/>
</dbReference>
<dbReference type="GeneID" id="18926871"/>
<dbReference type="eggNOG" id="KOG1263">
    <property type="taxonomic scope" value="Eukaryota"/>
</dbReference>
<dbReference type="HOGENOM" id="CLU_006504_7_1_1"/>
<dbReference type="Pfam" id="PF00394">
    <property type="entry name" value="Cu-oxidase"/>
    <property type="match status" value="1"/>
</dbReference>
<dbReference type="VEuPathDB" id="FungiDB:MELLADRAFT_124638"/>
<evidence type="ECO:0000259" key="7">
    <source>
        <dbReference type="Pfam" id="PF07731"/>
    </source>
</evidence>
<evidence type="ECO:0000256" key="5">
    <source>
        <dbReference type="SAM" id="SignalP"/>
    </source>
</evidence>
<dbReference type="KEGG" id="mlr:MELLADRAFT_124638"/>
<dbReference type="InterPro" id="IPR001117">
    <property type="entry name" value="Cu-oxidase_2nd"/>
</dbReference>
<feature type="signal peptide" evidence="5">
    <location>
        <begin position="1"/>
        <end position="29"/>
    </location>
</feature>
<protein>
    <submittedName>
        <fullName evidence="9">Multi-copper oxidase laccase-like protein</fullName>
    </submittedName>
</protein>
<evidence type="ECO:0000313" key="10">
    <source>
        <dbReference type="Proteomes" id="UP000001072"/>
    </source>
</evidence>
<dbReference type="Pfam" id="PF07732">
    <property type="entry name" value="Cu-oxidase_3"/>
    <property type="match status" value="1"/>
</dbReference>
<dbReference type="InterPro" id="IPR011706">
    <property type="entry name" value="Cu-oxidase_C"/>
</dbReference>
<evidence type="ECO:0000259" key="8">
    <source>
        <dbReference type="Pfam" id="PF07732"/>
    </source>
</evidence>
<accession>F4RB81</accession>
<keyword evidence="5" id="KW-0732">Signal</keyword>
<evidence type="ECO:0000313" key="9">
    <source>
        <dbReference type="EMBL" id="EGG10034.1"/>
    </source>
</evidence>
<evidence type="ECO:0000256" key="3">
    <source>
        <dbReference type="ARBA" id="ARBA00023180"/>
    </source>
</evidence>
<feature type="domain" description="Plastocyanin-like" evidence="6">
    <location>
        <begin position="185"/>
        <end position="326"/>
    </location>
</feature>
<dbReference type="OrthoDB" id="2121828at2759"/>
<dbReference type="PANTHER" id="PTHR11709">
    <property type="entry name" value="MULTI-COPPER OXIDASE"/>
    <property type="match status" value="1"/>
</dbReference>
<evidence type="ECO:0000256" key="2">
    <source>
        <dbReference type="ARBA" id="ARBA00023008"/>
    </source>
</evidence>
<gene>
    <name evidence="9" type="ORF">MELLADRAFT_124638</name>
</gene>
<keyword evidence="10" id="KW-1185">Reference proteome</keyword>
<evidence type="ECO:0000259" key="6">
    <source>
        <dbReference type="Pfam" id="PF00394"/>
    </source>
</evidence>
<dbReference type="InParanoid" id="F4RB81"/>
<organism evidence="10">
    <name type="scientific">Melampsora larici-populina (strain 98AG31 / pathotype 3-4-7)</name>
    <name type="common">Poplar leaf rust fungus</name>
    <dbReference type="NCBI Taxonomy" id="747676"/>
    <lineage>
        <taxon>Eukaryota</taxon>
        <taxon>Fungi</taxon>
        <taxon>Dikarya</taxon>
        <taxon>Basidiomycota</taxon>
        <taxon>Pucciniomycotina</taxon>
        <taxon>Pucciniomycetes</taxon>
        <taxon>Pucciniales</taxon>
        <taxon>Melampsoraceae</taxon>
        <taxon>Melampsora</taxon>
    </lineage>
</organism>
<sequence length="626" mass="68503">MDIKLFSPRFLSSFLCLSAFLFVQEHVATVTVNSPELYSLADFNITSIPQTREYRFTVTNETSAPDGFTRNVLVINSQIPGPLIEANEGDTLNIHVENKMAGSLSIHWHGIYQNETVWMDGVTGVTQCPIPPGQSFTYTFTIKEQFGTFWYHAHSQNYLADGISGPLIVHSPNDPLKKGQDYEQDVILMMTDWYHDMSDDILRQQLSAGYNGSQAAPSSNSVLINGVGYFNCSYSPADRQCNTVTDFAKVDLLAGTKARLRLINGGAHAMFRVSVDEHTLAVVEADSTGVRGPQGFHRVPFHNGERYSVILDLANDKVGDTFYLRSAIDTDCFAWLAPGINETAGTGRAIVRVVDSIEPGCVDDTAFATPTTLDWNDTISGPCVDLDPSTLTPLIAKAACTDVIGRVFFESSVGFIINNSTGVPQSEGRFFIRNVTWQTFPFQPVLYDLISGGSGAIDQTEVAAFTMDRAGCYDLIINNLDVGINHPYHLHGVDRYVVATGEGRLTPEAAETLNYNISNPLRRDTEVVPGGTYAVYRLVADNPGVWILHCHIGWHLGAGFAGVIVMQPDVLAQRLLPAANGALCNTATPSTVNITEPGRRKRSIAQQHGYKMYSPRSSSPQGSLRV</sequence>
<dbReference type="GO" id="GO:0005507">
    <property type="term" value="F:copper ion binding"/>
    <property type="evidence" value="ECO:0007669"/>
    <property type="project" value="InterPro"/>
</dbReference>
<dbReference type="InterPro" id="IPR008972">
    <property type="entry name" value="Cupredoxin"/>
</dbReference>
<dbReference type="PANTHER" id="PTHR11709:SF414">
    <property type="entry name" value="ADR239WP"/>
    <property type="match status" value="1"/>
</dbReference>
<dbReference type="InterPro" id="IPR011707">
    <property type="entry name" value="Cu-oxidase-like_N"/>
</dbReference>
<feature type="chain" id="PRO_5003317467" evidence="5">
    <location>
        <begin position="30"/>
        <end position="626"/>
    </location>
</feature>
<keyword evidence="3" id="KW-0325">Glycoprotein</keyword>
<dbReference type="InterPro" id="IPR045087">
    <property type="entry name" value="Cu-oxidase_fam"/>
</dbReference>
<dbReference type="Pfam" id="PF07731">
    <property type="entry name" value="Cu-oxidase_2"/>
    <property type="match status" value="1"/>
</dbReference>
<feature type="region of interest" description="Disordered" evidence="4">
    <location>
        <begin position="605"/>
        <end position="626"/>
    </location>
</feature>
<dbReference type="STRING" id="747676.F4RB81"/>
<dbReference type="Gene3D" id="2.60.40.420">
    <property type="entry name" value="Cupredoxins - blue copper proteins"/>
    <property type="match status" value="3"/>
</dbReference>
<dbReference type="CDD" id="cd13857">
    <property type="entry name" value="CuRO_1_Diphenol_Ox"/>
    <property type="match status" value="1"/>
</dbReference>
<keyword evidence="2" id="KW-0186">Copper</keyword>
<evidence type="ECO:0000256" key="1">
    <source>
        <dbReference type="ARBA" id="ARBA00010609"/>
    </source>
</evidence>
<dbReference type="RefSeq" id="XP_007406335.1">
    <property type="nucleotide sequence ID" value="XM_007406273.1"/>
</dbReference>
<feature type="domain" description="Plastocyanin-like" evidence="8">
    <location>
        <begin position="58"/>
        <end position="173"/>
    </location>
</feature>
<dbReference type="AlphaFoldDB" id="F4RB81"/>